<proteinExistence type="predicted"/>
<name>A0A1T5A191_9SPHI</name>
<dbReference type="AlphaFoldDB" id="A0A1T5A191"/>
<accession>A0A1T5A191</accession>
<reference evidence="2 3" key="1">
    <citation type="submission" date="2017-02" db="EMBL/GenBank/DDBJ databases">
        <authorList>
            <person name="Peterson S.W."/>
        </authorList>
    </citation>
    <scope>NUCLEOTIDE SEQUENCE [LARGE SCALE GENOMIC DNA]</scope>
    <source>
        <strain evidence="2 3">DSM 22899</strain>
    </source>
</reference>
<sequence length="250" mass="27803">MHHIIQFKLGLFVALLSYAAVVKGQVATTNTEVADKLWEAIGGKENWQNARYFMFSCIGGENRAFIQDERKYLWDKQTGNCRFEGITTDDESLIVLFNVKTTEGTVYLSGAKLDNPRTEADIVKEIAAEFENDARLLFLPTALEGDQASYTVAEEKLVGTQRFTVVNIKNRKTSFEAAVDGQLYIDSQTGQAQRWRPNQVPYHFVISGFKDIGGGLVLPTRFIGSDTTASVTYPLAAALVNIEGQKFSEP</sequence>
<dbReference type="Proteomes" id="UP000190541">
    <property type="component" value="Unassembled WGS sequence"/>
</dbReference>
<dbReference type="EMBL" id="FUYS01000001">
    <property type="protein sequence ID" value="SKB28762.1"/>
    <property type="molecule type" value="Genomic_DNA"/>
</dbReference>
<feature type="chain" id="PRO_5012820777" evidence="1">
    <location>
        <begin position="20"/>
        <end position="250"/>
    </location>
</feature>
<keyword evidence="3" id="KW-1185">Reference proteome</keyword>
<evidence type="ECO:0000313" key="2">
    <source>
        <dbReference type="EMBL" id="SKB28762.1"/>
    </source>
</evidence>
<keyword evidence="1" id="KW-0732">Signal</keyword>
<gene>
    <name evidence="2" type="ORF">SAMN05660226_00430</name>
</gene>
<organism evidence="2 3">
    <name type="scientific">Parapedobacter luteus</name>
    <dbReference type="NCBI Taxonomy" id="623280"/>
    <lineage>
        <taxon>Bacteria</taxon>
        <taxon>Pseudomonadati</taxon>
        <taxon>Bacteroidota</taxon>
        <taxon>Sphingobacteriia</taxon>
        <taxon>Sphingobacteriales</taxon>
        <taxon>Sphingobacteriaceae</taxon>
        <taxon>Parapedobacter</taxon>
    </lineage>
</organism>
<evidence type="ECO:0000256" key="1">
    <source>
        <dbReference type="SAM" id="SignalP"/>
    </source>
</evidence>
<evidence type="ECO:0000313" key="3">
    <source>
        <dbReference type="Proteomes" id="UP000190541"/>
    </source>
</evidence>
<protein>
    <submittedName>
        <fullName evidence="2">Uncharacterized protein</fullName>
    </submittedName>
</protein>
<feature type="signal peptide" evidence="1">
    <location>
        <begin position="1"/>
        <end position="19"/>
    </location>
</feature>